<dbReference type="SUPFAM" id="SSF55961">
    <property type="entry name" value="Bet v1-like"/>
    <property type="match status" value="1"/>
</dbReference>
<gene>
    <name evidence="1" type="ORF">SE18_02985</name>
</gene>
<dbReference type="AlphaFoldDB" id="A0A0N8GT52"/>
<reference evidence="1 2" key="1">
    <citation type="submission" date="2015-07" db="EMBL/GenBank/DDBJ databases">
        <title>Whole genome sequence of Herpetosiphon geysericola DSM 7119.</title>
        <authorList>
            <person name="Hemp J."/>
            <person name="Ward L.M."/>
            <person name="Pace L.A."/>
            <person name="Fischer W.W."/>
        </authorList>
    </citation>
    <scope>NUCLEOTIDE SEQUENCE [LARGE SCALE GENOMIC DNA]</scope>
    <source>
        <strain evidence="1 2">DSM 7119</strain>
    </source>
</reference>
<evidence type="ECO:0008006" key="3">
    <source>
        <dbReference type="Google" id="ProtNLM"/>
    </source>
</evidence>
<proteinExistence type="predicted"/>
<dbReference type="STRING" id="70996.SE18_02985"/>
<dbReference type="OrthoDB" id="288089at2"/>
<organism evidence="1 2">
    <name type="scientific">Herpetosiphon geysericola</name>
    <dbReference type="NCBI Taxonomy" id="70996"/>
    <lineage>
        <taxon>Bacteria</taxon>
        <taxon>Bacillati</taxon>
        <taxon>Chloroflexota</taxon>
        <taxon>Chloroflexia</taxon>
        <taxon>Herpetosiphonales</taxon>
        <taxon>Herpetosiphonaceae</taxon>
        <taxon>Herpetosiphon</taxon>
    </lineage>
</organism>
<dbReference type="InterPro" id="IPR023393">
    <property type="entry name" value="START-like_dom_sf"/>
</dbReference>
<name>A0A0N8GT52_9CHLR</name>
<protein>
    <recommendedName>
        <fullName evidence="3">Polyketide cyclase</fullName>
    </recommendedName>
</protein>
<dbReference type="Gene3D" id="3.30.530.20">
    <property type="match status" value="1"/>
</dbReference>
<dbReference type="RefSeq" id="WP_054532936.1">
    <property type="nucleotide sequence ID" value="NZ_LGKP01000007.1"/>
</dbReference>
<evidence type="ECO:0000313" key="2">
    <source>
        <dbReference type="Proteomes" id="UP000050277"/>
    </source>
</evidence>
<dbReference type="InterPro" id="IPR019587">
    <property type="entry name" value="Polyketide_cyclase/dehydratase"/>
</dbReference>
<keyword evidence="2" id="KW-1185">Reference proteome</keyword>
<sequence length="156" mass="17492">MKPLIFEITGDIEAPAETVYQIIADYRDGHPHIVPKKYFKSLTVEQGGIGKGTIFVTETEAFGRKQTMRMHVTEPSPGSVLVETDYDSGIITTFTVTPNGDNRSKLTLHTRAEAKPGLMGLLERLLSPGLLRKMYLAEFETFNQYVRSNQYRGHGN</sequence>
<evidence type="ECO:0000313" key="1">
    <source>
        <dbReference type="EMBL" id="KPL91130.1"/>
    </source>
</evidence>
<dbReference type="CDD" id="cd07812">
    <property type="entry name" value="SRPBCC"/>
    <property type="match status" value="1"/>
</dbReference>
<accession>A0A0N8GT52</accession>
<dbReference type="EMBL" id="LGKP01000007">
    <property type="protein sequence ID" value="KPL91130.1"/>
    <property type="molecule type" value="Genomic_DNA"/>
</dbReference>
<dbReference type="Pfam" id="PF10604">
    <property type="entry name" value="Polyketide_cyc2"/>
    <property type="match status" value="1"/>
</dbReference>
<dbReference type="Proteomes" id="UP000050277">
    <property type="component" value="Unassembled WGS sequence"/>
</dbReference>
<comment type="caution">
    <text evidence="1">The sequence shown here is derived from an EMBL/GenBank/DDBJ whole genome shotgun (WGS) entry which is preliminary data.</text>
</comment>